<organism evidence="5 6">
    <name type="scientific">Phlebotomus papatasi</name>
    <name type="common">Sandfly</name>
    <dbReference type="NCBI Taxonomy" id="29031"/>
    <lineage>
        <taxon>Eukaryota</taxon>
        <taxon>Metazoa</taxon>
        <taxon>Ecdysozoa</taxon>
        <taxon>Arthropoda</taxon>
        <taxon>Hexapoda</taxon>
        <taxon>Insecta</taxon>
        <taxon>Pterygota</taxon>
        <taxon>Neoptera</taxon>
        <taxon>Endopterygota</taxon>
        <taxon>Diptera</taxon>
        <taxon>Nematocera</taxon>
        <taxon>Psychodoidea</taxon>
        <taxon>Psychodidae</taxon>
        <taxon>Phlebotomus</taxon>
        <taxon>Phlebotomus</taxon>
    </lineage>
</organism>
<evidence type="ECO:0000313" key="6">
    <source>
        <dbReference type="Proteomes" id="UP000092462"/>
    </source>
</evidence>
<evidence type="ECO:0000256" key="2">
    <source>
        <dbReference type="ARBA" id="ARBA00022980"/>
    </source>
</evidence>
<dbReference type="PANTHER" id="PTHR13014">
    <property type="entry name" value="MITOCHONDRIAL 28S RIBOSOMAL PROTEIN S30/P52 PRO-APOTOTIC PROTEIN"/>
    <property type="match status" value="1"/>
</dbReference>
<keyword evidence="4" id="KW-0687">Ribonucleoprotein</keyword>
<dbReference type="PANTHER" id="PTHR13014:SF3">
    <property type="entry name" value="LARGE RIBOSOMAL SUBUNIT PROTEIN ML65"/>
    <property type="match status" value="1"/>
</dbReference>
<name>A0A1B0CZF0_PHLPP</name>
<keyword evidence="2" id="KW-0689">Ribosomal protein</keyword>
<dbReference type="GO" id="GO:0003735">
    <property type="term" value="F:structural constituent of ribosome"/>
    <property type="evidence" value="ECO:0007669"/>
    <property type="project" value="InterPro"/>
</dbReference>
<dbReference type="InterPro" id="IPR010793">
    <property type="entry name" value="Ribosomal_mL37/mL65"/>
</dbReference>
<evidence type="ECO:0000256" key="4">
    <source>
        <dbReference type="ARBA" id="ARBA00023274"/>
    </source>
</evidence>
<dbReference type="AlphaFoldDB" id="A0A1B0CZF0"/>
<dbReference type="GO" id="GO:0006412">
    <property type="term" value="P:translation"/>
    <property type="evidence" value="ECO:0007669"/>
    <property type="project" value="InterPro"/>
</dbReference>
<dbReference type="EnsemblMetazoa" id="PPAI000472-RA">
    <property type="protein sequence ID" value="PPAI000472-PA"/>
    <property type="gene ID" value="PPAI000472"/>
</dbReference>
<dbReference type="VEuPathDB" id="VectorBase:PPAI000472"/>
<dbReference type="InterPro" id="IPR039982">
    <property type="entry name" value="Ribosomal_mL65"/>
</dbReference>
<keyword evidence="3" id="KW-0496">Mitochondrion</keyword>
<dbReference type="EMBL" id="AJVK01020712">
    <property type="status" value="NOT_ANNOTATED_CDS"/>
    <property type="molecule type" value="Genomic_DNA"/>
</dbReference>
<sequence length="548" mass="64695">MSLIRVQVGFSQFFRHNCRYFATGAAPASEEYVTEAQYPEIKDPSFHARMYRRKEEWHEKLRKVATVEEKLIGINMPRYYGYKCVMLNDQKYPYNCLALNQFCTRTVFHESEKLPDFYRKFDETVERMANSLKGAIEETVWHELRGYRRAHEVSNVEINKGDELDIVAAAVVRAINRVLLNSMCEEFSHLDEVDVDLTPRHEAFWTVGGIKPPGKFVKIRKNSGWAKEYKDDPVDRFFQYRGSPYLALRHEFPLEPLTDVLQDSSSVPEFLYDPHTIGYATVHCHGTCIPGFWPGEHREFGTLSFQSRSYLVNRNKNYGAQDEQEALHATGITSTYAWLLAQAAYQGFNTYNELTYPLVGQTVVTDGQNWSFYAYQLNTLLLHSHFWKENPKANECWGTPEEKLFQEIDDQGKLIGFNEKVLRNLIAFYCNAPKKRNIEMRPYLDPKEQHLADIENPEKRKWLEERFKFIMSNRPKHHQIPEIQNWEKIYQIDHDKRPMDARRKFFQLNVNPFRRRLNEHMPRYIPKPLRPGGPKSKDKFVKEWYPDC</sequence>
<dbReference type="VEuPathDB" id="VectorBase:PPAPM1_003690"/>
<keyword evidence="6" id="KW-1185">Reference proteome</keyword>
<dbReference type="Proteomes" id="UP000092462">
    <property type="component" value="Unassembled WGS sequence"/>
</dbReference>
<evidence type="ECO:0000256" key="1">
    <source>
        <dbReference type="ARBA" id="ARBA00004173"/>
    </source>
</evidence>
<accession>A0A1B0CZF0</accession>
<protein>
    <recommendedName>
        <fullName evidence="7">28S ribosomal protein S30, mitochondrial</fullName>
    </recommendedName>
</protein>
<evidence type="ECO:0000256" key="3">
    <source>
        <dbReference type="ARBA" id="ARBA00023128"/>
    </source>
</evidence>
<dbReference type="Pfam" id="PF07147">
    <property type="entry name" value="PDCD9"/>
    <property type="match status" value="1"/>
</dbReference>
<comment type="subcellular location">
    <subcellularLocation>
        <location evidence="1">Mitochondrion</location>
    </subcellularLocation>
</comment>
<dbReference type="GO" id="GO:0005762">
    <property type="term" value="C:mitochondrial large ribosomal subunit"/>
    <property type="evidence" value="ECO:0007669"/>
    <property type="project" value="TreeGrafter"/>
</dbReference>
<reference evidence="5" key="1">
    <citation type="submission" date="2022-08" db="UniProtKB">
        <authorList>
            <consortium name="EnsemblMetazoa"/>
        </authorList>
    </citation>
    <scope>IDENTIFICATION</scope>
    <source>
        <strain evidence="5">Israel</strain>
    </source>
</reference>
<evidence type="ECO:0000313" key="5">
    <source>
        <dbReference type="EnsemblMetazoa" id="PPAI000472-PA"/>
    </source>
</evidence>
<proteinExistence type="predicted"/>
<evidence type="ECO:0008006" key="7">
    <source>
        <dbReference type="Google" id="ProtNLM"/>
    </source>
</evidence>